<reference evidence="2 3" key="1">
    <citation type="submission" date="2017-08" db="EMBL/GenBank/DDBJ databases">
        <authorList>
            <person name="de Groot N.N."/>
        </authorList>
    </citation>
    <scope>NUCLEOTIDE SEQUENCE [LARGE SCALE GENOMIC DNA]</scope>
    <source>
        <strain evidence="2 3">Nm15</strain>
    </source>
</reference>
<dbReference type="OrthoDB" id="516834at2"/>
<dbReference type="Pfam" id="PF05016">
    <property type="entry name" value="ParE_toxin"/>
    <property type="match status" value="1"/>
</dbReference>
<dbReference type="EMBL" id="LT907782">
    <property type="protein sequence ID" value="SNX60612.1"/>
    <property type="molecule type" value="Genomic_DNA"/>
</dbReference>
<evidence type="ECO:0000313" key="2">
    <source>
        <dbReference type="EMBL" id="SNX60612.1"/>
    </source>
</evidence>
<dbReference type="InterPro" id="IPR007712">
    <property type="entry name" value="RelE/ParE_toxin"/>
</dbReference>
<evidence type="ECO:0000256" key="1">
    <source>
        <dbReference type="ARBA" id="ARBA00022649"/>
    </source>
</evidence>
<dbReference type="InterPro" id="IPR035093">
    <property type="entry name" value="RelE/ParE_toxin_dom_sf"/>
</dbReference>
<name>A0A285BZB1_9PROT</name>
<dbReference type="Proteomes" id="UP000242498">
    <property type="component" value="Chromosome I"/>
</dbReference>
<dbReference type="RefSeq" id="WP_096293225.1">
    <property type="nucleotide sequence ID" value="NZ_LT907782.1"/>
</dbReference>
<sequence>MPNYKLTALAEEDLRAIARYTVDTWGIEQAKHYEALLLKRFQEIAQGNIAPRVFLKNRSDLLFTHCEHHFIFYWQPKDRERPIILAVLHERMDLIQRLKNRLAT</sequence>
<organism evidence="2 3">
    <name type="scientific">Nitrosomonas ureae</name>
    <dbReference type="NCBI Taxonomy" id="44577"/>
    <lineage>
        <taxon>Bacteria</taxon>
        <taxon>Pseudomonadati</taxon>
        <taxon>Pseudomonadota</taxon>
        <taxon>Betaproteobacteria</taxon>
        <taxon>Nitrosomonadales</taxon>
        <taxon>Nitrosomonadaceae</taxon>
        <taxon>Nitrosomonas</taxon>
    </lineage>
</organism>
<protein>
    <submittedName>
        <fullName evidence="2">Plasmid stabilization system protein ParE</fullName>
    </submittedName>
</protein>
<dbReference type="Gene3D" id="3.30.2310.20">
    <property type="entry name" value="RelE-like"/>
    <property type="match status" value="1"/>
</dbReference>
<accession>A0A285BZB1</accession>
<gene>
    <name evidence="2" type="ORF">SAMN06296273_2077</name>
</gene>
<dbReference type="AlphaFoldDB" id="A0A285BZB1"/>
<proteinExistence type="predicted"/>
<evidence type="ECO:0000313" key="3">
    <source>
        <dbReference type="Proteomes" id="UP000242498"/>
    </source>
</evidence>
<keyword evidence="1" id="KW-1277">Toxin-antitoxin system</keyword>